<dbReference type="InterPro" id="IPR049449">
    <property type="entry name" value="TesB_ACOT8-like_N"/>
</dbReference>
<organism evidence="5 6">
    <name type="scientific">Lasiodiplodia theobromae</name>
    <dbReference type="NCBI Taxonomy" id="45133"/>
    <lineage>
        <taxon>Eukaryota</taxon>
        <taxon>Fungi</taxon>
        <taxon>Dikarya</taxon>
        <taxon>Ascomycota</taxon>
        <taxon>Pezizomycotina</taxon>
        <taxon>Dothideomycetes</taxon>
        <taxon>Dothideomycetes incertae sedis</taxon>
        <taxon>Botryosphaeriales</taxon>
        <taxon>Botryosphaeriaceae</taxon>
        <taxon>Lasiodiplodia</taxon>
    </lineage>
</organism>
<dbReference type="OrthoDB" id="68328at2759"/>
<evidence type="ECO:0000256" key="1">
    <source>
        <dbReference type="ARBA" id="ARBA00006538"/>
    </source>
</evidence>
<dbReference type="SUPFAM" id="SSF54637">
    <property type="entry name" value="Thioesterase/thiol ester dehydrase-isomerase"/>
    <property type="match status" value="2"/>
</dbReference>
<feature type="compositionally biased region" description="Basic and acidic residues" evidence="3">
    <location>
        <begin position="227"/>
        <end position="239"/>
    </location>
</feature>
<dbReference type="CDD" id="cd03444">
    <property type="entry name" value="Thioesterase_II_repeat1"/>
    <property type="match status" value="1"/>
</dbReference>
<feature type="region of interest" description="Disordered" evidence="3">
    <location>
        <begin position="226"/>
        <end position="245"/>
    </location>
</feature>
<dbReference type="InterPro" id="IPR003703">
    <property type="entry name" value="Acyl_CoA_thio"/>
</dbReference>
<feature type="region of interest" description="Disordered" evidence="3">
    <location>
        <begin position="140"/>
        <end position="187"/>
    </location>
</feature>
<feature type="domain" description="Acyl-CoA thioesterase-like N-terminal HotDog" evidence="4">
    <location>
        <begin position="51"/>
        <end position="131"/>
    </location>
</feature>
<proteinExistence type="inferred from homology"/>
<evidence type="ECO:0000256" key="2">
    <source>
        <dbReference type="ARBA" id="ARBA00022801"/>
    </source>
</evidence>
<dbReference type="GO" id="GO:0006637">
    <property type="term" value="P:acyl-CoA metabolic process"/>
    <property type="evidence" value="ECO:0007669"/>
    <property type="project" value="InterPro"/>
</dbReference>
<gene>
    <name evidence="5" type="ORF">DBV05_g10962</name>
</gene>
<keyword evidence="2" id="KW-0378">Hydrolase</keyword>
<dbReference type="InterPro" id="IPR042171">
    <property type="entry name" value="Acyl-CoA_hotdog"/>
</dbReference>
<dbReference type="AlphaFoldDB" id="A0A5N5CYK2"/>
<evidence type="ECO:0000259" key="4">
    <source>
        <dbReference type="Pfam" id="PF13622"/>
    </source>
</evidence>
<evidence type="ECO:0000313" key="5">
    <source>
        <dbReference type="EMBL" id="KAB2570364.1"/>
    </source>
</evidence>
<accession>A0A5N5CYK2</accession>
<protein>
    <recommendedName>
        <fullName evidence="4">Acyl-CoA thioesterase-like N-terminal HotDog domain-containing protein</fullName>
    </recommendedName>
</protein>
<keyword evidence="6" id="KW-1185">Reference proteome</keyword>
<name>A0A5N5CYK2_9PEZI</name>
<feature type="compositionally biased region" description="Low complexity" evidence="3">
    <location>
        <begin position="282"/>
        <end position="295"/>
    </location>
</feature>
<dbReference type="InterPro" id="IPR029069">
    <property type="entry name" value="HotDog_dom_sf"/>
</dbReference>
<dbReference type="GO" id="GO:0009062">
    <property type="term" value="P:fatty acid catabolic process"/>
    <property type="evidence" value="ECO:0007669"/>
    <property type="project" value="TreeGrafter"/>
</dbReference>
<comment type="caution">
    <text evidence="5">The sequence shown here is derived from an EMBL/GenBank/DDBJ whole genome shotgun (WGS) entry which is preliminary data.</text>
</comment>
<dbReference type="PANTHER" id="PTHR11066">
    <property type="entry name" value="ACYL-COA THIOESTERASE"/>
    <property type="match status" value="1"/>
</dbReference>
<sequence length="443" mass="48007">MKLPRIPLPPDGQDFAELMALEKIGENTFKSASMPCPGGPRIFDGKLYISTFGGHVYAQAAWAAAQTVPDGFVIHNTSGYFVAAGLSKHAFQYTVTHLRAGKSFLTVLVTVTQPTSPLSPDSCCFTATVSFKRPEPASSPIALNYQDPPLPNDGGPLTPVADLLRHGSDGDSSSHRHPYPPHPRSLPVKRFDDLSAVLAFRPPHAFRSASVPGIWWALLPYDASPDQQKEQQDGTKQKEWSSLQDARPAARMMANLYTVKGSVSGGAGGSRRRTGGGEGTDSDSNSNSSGSSNGSKWRHINLSICAHLYASDRESLYLVTRSLGVREAVMAGGARSALASISHSVVLHDLGDGVVFPDAEVGDERERWFCQEVRTDRWADGRVLVHGRIFDVDSGRHVASTMQDGILKVDFGAEEEEMERARKALGRGVGAEERRRLVEKAKM</sequence>
<dbReference type="EMBL" id="VCHE01000139">
    <property type="protein sequence ID" value="KAB2570364.1"/>
    <property type="molecule type" value="Genomic_DNA"/>
</dbReference>
<evidence type="ECO:0000256" key="3">
    <source>
        <dbReference type="SAM" id="MobiDB-lite"/>
    </source>
</evidence>
<dbReference type="GO" id="GO:0047617">
    <property type="term" value="F:fatty acyl-CoA hydrolase activity"/>
    <property type="evidence" value="ECO:0007669"/>
    <property type="project" value="InterPro"/>
</dbReference>
<dbReference type="Proteomes" id="UP000325902">
    <property type="component" value="Unassembled WGS sequence"/>
</dbReference>
<dbReference type="PANTHER" id="PTHR11066:SF64">
    <property type="entry name" value="ACYL-COA THIOESTERASE (AFU_ORTHOLOGUE AFUA_1G12060)"/>
    <property type="match status" value="1"/>
</dbReference>
<reference evidence="5 6" key="1">
    <citation type="journal article" date="2019" name="Sci. Rep.">
        <title>A multi-omics analysis of the grapevine pathogen Lasiodiplodia theobromae reveals that temperature affects the expression of virulence- and pathogenicity-related genes.</title>
        <authorList>
            <person name="Felix C."/>
            <person name="Meneses R."/>
            <person name="Goncalves M.F.M."/>
            <person name="Tilleman L."/>
            <person name="Duarte A.S."/>
            <person name="Jorrin-Novo J.V."/>
            <person name="Van de Peer Y."/>
            <person name="Deforce D."/>
            <person name="Van Nieuwerburgh F."/>
            <person name="Esteves A.C."/>
            <person name="Alves A."/>
        </authorList>
    </citation>
    <scope>NUCLEOTIDE SEQUENCE [LARGE SCALE GENOMIC DNA]</scope>
    <source>
        <strain evidence="5 6">LA-SOL3</strain>
    </source>
</reference>
<evidence type="ECO:0000313" key="6">
    <source>
        <dbReference type="Proteomes" id="UP000325902"/>
    </source>
</evidence>
<dbReference type="Pfam" id="PF13622">
    <property type="entry name" value="4HBT_3"/>
    <property type="match status" value="1"/>
</dbReference>
<comment type="similarity">
    <text evidence="1">Belongs to the C/M/P thioester hydrolase family.</text>
</comment>
<dbReference type="GO" id="GO:0005782">
    <property type="term" value="C:peroxisomal matrix"/>
    <property type="evidence" value="ECO:0007669"/>
    <property type="project" value="TreeGrafter"/>
</dbReference>
<feature type="region of interest" description="Disordered" evidence="3">
    <location>
        <begin position="263"/>
        <end position="295"/>
    </location>
</feature>
<feature type="compositionally biased region" description="Basic and acidic residues" evidence="3">
    <location>
        <begin position="163"/>
        <end position="174"/>
    </location>
</feature>
<dbReference type="Gene3D" id="2.40.160.210">
    <property type="entry name" value="Acyl-CoA thioesterase, double hotdog domain"/>
    <property type="match status" value="1"/>
</dbReference>